<gene>
    <name evidence="4" type="ORF">NDK47_18590</name>
</gene>
<dbReference type="EMBL" id="CP098755">
    <property type="protein sequence ID" value="USG64153.1"/>
    <property type="molecule type" value="Genomic_DNA"/>
</dbReference>
<dbReference type="InterPro" id="IPR025164">
    <property type="entry name" value="Toastrack_DUF4097"/>
</dbReference>
<feature type="domain" description="DUF4097" evidence="3">
    <location>
        <begin position="134"/>
        <end position="283"/>
    </location>
</feature>
<dbReference type="Pfam" id="PF13349">
    <property type="entry name" value="DUF4097"/>
    <property type="match status" value="1"/>
</dbReference>
<feature type="transmembrane region" description="Helical" evidence="2">
    <location>
        <begin position="7"/>
        <end position="27"/>
    </location>
</feature>
<dbReference type="Proteomes" id="UP001056500">
    <property type="component" value="Chromosome"/>
</dbReference>
<evidence type="ECO:0000256" key="1">
    <source>
        <dbReference type="SAM" id="MobiDB-lite"/>
    </source>
</evidence>
<keyword evidence="5" id="KW-1185">Reference proteome</keyword>
<name>A0ABY4WAG1_9BACL</name>
<evidence type="ECO:0000259" key="3">
    <source>
        <dbReference type="Pfam" id="PF13349"/>
    </source>
</evidence>
<sequence>MKRLVNGVFGFFALLFLIGVIGLIWQYNQTHDMKLLTESVDEKRTIEKPITGLEVDTDTADVVLSTGNQPEASIRLIGDINTKQKDRLEFLTEVTPEGILQVKLREHNGVQIGFFLPVSRKLELQVMVPEAVYEKIMVTSATGDFRISSLQAKEARMRTSTGDIVLAGFVGDSLEIKTDTGNMDIASAQGKIDITSVTGDIKRLVLEEMKQDVNVSTNTGDIKLTIRNLPSEAQVSLFSDTGDLEVDWPQLTITDKGKHKLTGAAGTGGPNLKVRSTTGDIRIRQ</sequence>
<evidence type="ECO:0000313" key="4">
    <source>
        <dbReference type="EMBL" id="USG64153.1"/>
    </source>
</evidence>
<dbReference type="PANTHER" id="PTHR34094">
    <property type="match status" value="1"/>
</dbReference>
<keyword evidence="2" id="KW-0472">Membrane</keyword>
<organism evidence="4 5">
    <name type="scientific">Brevibacillus ruminantium</name>
    <dbReference type="NCBI Taxonomy" id="2950604"/>
    <lineage>
        <taxon>Bacteria</taxon>
        <taxon>Bacillati</taxon>
        <taxon>Bacillota</taxon>
        <taxon>Bacilli</taxon>
        <taxon>Bacillales</taxon>
        <taxon>Paenibacillaceae</taxon>
        <taxon>Brevibacillus</taxon>
    </lineage>
</organism>
<evidence type="ECO:0000313" key="5">
    <source>
        <dbReference type="Proteomes" id="UP001056500"/>
    </source>
</evidence>
<dbReference type="RefSeq" id="WP_251871269.1">
    <property type="nucleotide sequence ID" value="NZ_CP098755.1"/>
</dbReference>
<protein>
    <submittedName>
        <fullName evidence="4">DUF4097 domain-containing protein</fullName>
    </submittedName>
</protein>
<accession>A0ABY4WAG1</accession>
<proteinExistence type="predicted"/>
<evidence type="ECO:0000256" key="2">
    <source>
        <dbReference type="SAM" id="Phobius"/>
    </source>
</evidence>
<reference evidence="4" key="1">
    <citation type="submission" date="2022-06" db="EMBL/GenBank/DDBJ databases">
        <title>Genome sequencing of Brevibacillus sp. BB3-R1.</title>
        <authorList>
            <person name="Heo J."/>
            <person name="Lee D."/>
            <person name="Won M."/>
            <person name="Han B.-H."/>
            <person name="Hong S.-B."/>
            <person name="Kwon S.-W."/>
        </authorList>
    </citation>
    <scope>NUCLEOTIDE SEQUENCE</scope>
    <source>
        <strain evidence="4">BB3-R1</strain>
    </source>
</reference>
<keyword evidence="2" id="KW-0812">Transmembrane</keyword>
<dbReference type="PANTHER" id="PTHR34094:SF1">
    <property type="entry name" value="PROTEIN FAM185A"/>
    <property type="match status" value="1"/>
</dbReference>
<feature type="region of interest" description="Disordered" evidence="1">
    <location>
        <begin position="262"/>
        <end position="285"/>
    </location>
</feature>
<keyword evidence="2" id="KW-1133">Transmembrane helix</keyword>